<evidence type="ECO:0000256" key="1">
    <source>
        <dbReference type="ARBA" id="ARBA00004141"/>
    </source>
</evidence>
<evidence type="ECO:0000313" key="11">
    <source>
        <dbReference type="Proteomes" id="UP000728185"/>
    </source>
</evidence>
<feature type="transmembrane region" description="Helical" evidence="8">
    <location>
        <begin position="66"/>
        <end position="85"/>
    </location>
</feature>
<dbReference type="GO" id="GO:0000139">
    <property type="term" value="C:Golgi membrane"/>
    <property type="evidence" value="ECO:0007669"/>
    <property type="project" value="TreeGrafter"/>
</dbReference>
<evidence type="ECO:0000256" key="4">
    <source>
        <dbReference type="ARBA" id="ARBA00022692"/>
    </source>
</evidence>
<dbReference type="PANTHER" id="PTHR10778:SF8">
    <property type="entry name" value="ADENOSINE 3'-PHOSPHO 5'-PHOSPHOSULFATE TRANSPORTER 2"/>
    <property type="match status" value="1"/>
</dbReference>
<keyword evidence="6 8" id="KW-0472">Membrane</keyword>
<protein>
    <recommendedName>
        <fullName evidence="7">Adenosine 3'-phospho 5'-phosphosulfate transporter 2</fullName>
    </recommendedName>
</protein>
<dbReference type="OrthoDB" id="438495at2759"/>
<feature type="transmembrane region" description="Helical" evidence="8">
    <location>
        <begin position="165"/>
        <end position="183"/>
    </location>
</feature>
<organism evidence="10 11">
    <name type="scientific">Fasciolopsis buskii</name>
    <dbReference type="NCBI Taxonomy" id="27845"/>
    <lineage>
        <taxon>Eukaryota</taxon>
        <taxon>Metazoa</taxon>
        <taxon>Spiralia</taxon>
        <taxon>Lophotrochozoa</taxon>
        <taxon>Platyhelminthes</taxon>
        <taxon>Trematoda</taxon>
        <taxon>Digenea</taxon>
        <taxon>Plagiorchiida</taxon>
        <taxon>Echinostomata</taxon>
        <taxon>Echinostomatoidea</taxon>
        <taxon>Fasciolidae</taxon>
        <taxon>Fasciolopsis</taxon>
    </lineage>
</organism>
<proteinExistence type="inferred from homology"/>
<feature type="transmembrane region" description="Helical" evidence="8">
    <location>
        <begin position="190"/>
        <end position="210"/>
    </location>
</feature>
<keyword evidence="4 8" id="KW-0812">Transmembrane</keyword>
<evidence type="ECO:0000256" key="7">
    <source>
        <dbReference type="ARBA" id="ARBA00039669"/>
    </source>
</evidence>
<dbReference type="Pfam" id="PF08449">
    <property type="entry name" value="UAA"/>
    <property type="match status" value="2"/>
</dbReference>
<accession>A0A8E0RZX2</accession>
<dbReference type="EMBL" id="LUCM01004618">
    <property type="protein sequence ID" value="KAA0194098.1"/>
    <property type="molecule type" value="Genomic_DNA"/>
</dbReference>
<feature type="non-terminal residue" evidence="10">
    <location>
        <position position="1"/>
    </location>
</feature>
<feature type="transmembrane region" description="Helical" evidence="8">
    <location>
        <begin position="383"/>
        <end position="401"/>
    </location>
</feature>
<comment type="subcellular location">
    <subcellularLocation>
        <location evidence="1">Membrane</location>
        <topology evidence="1">Multi-pass membrane protein</topology>
    </subcellularLocation>
</comment>
<feature type="signal peptide" evidence="9">
    <location>
        <begin position="1"/>
        <end position="18"/>
    </location>
</feature>
<dbReference type="PANTHER" id="PTHR10778">
    <property type="entry name" value="SOLUTE CARRIER FAMILY 35 MEMBER B"/>
    <property type="match status" value="1"/>
</dbReference>
<comment type="similarity">
    <text evidence="2">Belongs to the nucleotide-sugar transporter family. SLC35B subfamily.</text>
</comment>
<dbReference type="Proteomes" id="UP000728185">
    <property type="component" value="Unassembled WGS sequence"/>
</dbReference>
<dbReference type="GO" id="GO:0005789">
    <property type="term" value="C:endoplasmic reticulum membrane"/>
    <property type="evidence" value="ECO:0007669"/>
    <property type="project" value="TreeGrafter"/>
</dbReference>
<dbReference type="GO" id="GO:0046964">
    <property type="term" value="F:3'-phosphoadenosine 5'-phosphosulfate transmembrane transporter activity"/>
    <property type="evidence" value="ECO:0007669"/>
    <property type="project" value="TreeGrafter"/>
</dbReference>
<reference evidence="10" key="1">
    <citation type="submission" date="2019-05" db="EMBL/GenBank/DDBJ databases">
        <title>Annotation for the trematode Fasciolopsis buski.</title>
        <authorList>
            <person name="Choi Y.-J."/>
        </authorList>
    </citation>
    <scope>NUCLEOTIDE SEQUENCE</scope>
    <source>
        <strain evidence="10">HT</strain>
        <tissue evidence="10">Whole worm</tissue>
    </source>
</reference>
<evidence type="ECO:0000256" key="2">
    <source>
        <dbReference type="ARBA" id="ARBA00010694"/>
    </source>
</evidence>
<feature type="transmembrane region" description="Helical" evidence="8">
    <location>
        <begin position="137"/>
        <end position="159"/>
    </location>
</feature>
<feature type="transmembrane region" description="Helical" evidence="8">
    <location>
        <begin position="216"/>
        <end position="234"/>
    </location>
</feature>
<name>A0A8E0RZX2_9TREM</name>
<keyword evidence="5 8" id="KW-1133">Transmembrane helix</keyword>
<evidence type="ECO:0000256" key="3">
    <source>
        <dbReference type="ARBA" id="ARBA00022448"/>
    </source>
</evidence>
<dbReference type="AlphaFoldDB" id="A0A8E0RZX2"/>
<feature type="transmembrane region" description="Helical" evidence="8">
    <location>
        <begin position="356"/>
        <end position="377"/>
    </location>
</feature>
<evidence type="ECO:0000256" key="9">
    <source>
        <dbReference type="SAM" id="SignalP"/>
    </source>
</evidence>
<feature type="transmembrane region" description="Helical" evidence="8">
    <location>
        <begin position="329"/>
        <end position="349"/>
    </location>
</feature>
<sequence length="430" mass="48239">HCVRFFCCFTGFLPRCNIALFHWVLPNPLLDSSMSDNTEVTMTESPRSEPDVIFCGFNLSNLSRDARFVVCVVGIFITYLFYGALQEAIFTASKMQSYSAFLTLYQFAIYVILSFVELRSQRRSLRDFQPSDVSMSVYCLLATLSLSTIAFSNASVSFLNYPTQVIFKCCKMIPVMIGGILLLGKRYNWLEVSAVMCMTFGLIFFTLVDVAVQPKFSVIGVILVTVALCSDGALGNAQELAMRKLKATNTEILFYSYAIGFLMLFLCLLLSGNLVPSVYHFIALTARSLSPCLWVYLCILVDAEYYGFTHTCGSNQSADFCAQHPMKTFGYGSIFSICGYFGMHFVLCLVHSHGALTAVTVTTLRKAVSIVISFVLFEKPFAMGYLWSGLLVVCGIYLNLYNKHRAKWDAFIMTHFERRCWGKSNPILPV</sequence>
<comment type="caution">
    <text evidence="10">The sequence shown here is derived from an EMBL/GenBank/DDBJ whole genome shotgun (WGS) entry which is preliminary data.</text>
</comment>
<feature type="transmembrane region" description="Helical" evidence="8">
    <location>
        <begin position="97"/>
        <end position="116"/>
    </location>
</feature>
<gene>
    <name evidence="10" type="ORF">FBUS_06493</name>
</gene>
<feature type="transmembrane region" description="Helical" evidence="8">
    <location>
        <begin position="254"/>
        <end position="275"/>
    </location>
</feature>
<keyword evidence="9" id="KW-0732">Signal</keyword>
<evidence type="ECO:0000256" key="5">
    <source>
        <dbReference type="ARBA" id="ARBA00022989"/>
    </source>
</evidence>
<evidence type="ECO:0000256" key="8">
    <source>
        <dbReference type="SAM" id="Phobius"/>
    </source>
</evidence>
<keyword evidence="3" id="KW-0813">Transport</keyword>
<evidence type="ECO:0000313" key="10">
    <source>
        <dbReference type="EMBL" id="KAA0194098.1"/>
    </source>
</evidence>
<dbReference type="InterPro" id="IPR013657">
    <property type="entry name" value="SCL35B1-4/HUT1"/>
</dbReference>
<keyword evidence="11" id="KW-1185">Reference proteome</keyword>
<feature type="chain" id="PRO_5034059709" description="Adenosine 3'-phospho 5'-phosphosulfate transporter 2" evidence="9">
    <location>
        <begin position="19"/>
        <end position="430"/>
    </location>
</feature>
<evidence type="ECO:0000256" key="6">
    <source>
        <dbReference type="ARBA" id="ARBA00023136"/>
    </source>
</evidence>